<evidence type="ECO:0000313" key="3">
    <source>
        <dbReference type="Proteomes" id="UP001295684"/>
    </source>
</evidence>
<name>A0AAD1XR06_EUPCR</name>
<gene>
    <name evidence="1" type="ORF">ECRASSUSDP1_LOCUS18655</name>
    <name evidence="2" type="ORF">ECRASSUSDP1_LOCUS18739</name>
</gene>
<dbReference type="EMBL" id="CAMPGE010018902">
    <property type="protein sequence ID" value="CAI2377272.1"/>
    <property type="molecule type" value="Genomic_DNA"/>
</dbReference>
<dbReference type="EMBL" id="CAMPGE010018989">
    <property type="protein sequence ID" value="CAI2377355.1"/>
    <property type="molecule type" value="Genomic_DNA"/>
</dbReference>
<protein>
    <submittedName>
        <fullName evidence="2">Uncharacterized protein</fullName>
    </submittedName>
</protein>
<dbReference type="AlphaFoldDB" id="A0AAD1XR06"/>
<dbReference type="Proteomes" id="UP001295684">
    <property type="component" value="Unassembled WGS sequence"/>
</dbReference>
<sequence length="147" mass="16875">MTTESSEKIWNLLREEVDPSCSLILKLLNNLGCAKPLLSVLIGSFGQCLKSILENNSSNNCTNLKVSRKDHLEDRIPKIQRFTEDFSNILIKALDINKEITISKLKMKYKRNLNYDSKTQDRISKTAQRRKIYLSSPLSVKSEKSRV</sequence>
<keyword evidence="3" id="KW-1185">Reference proteome</keyword>
<comment type="caution">
    <text evidence="2">The sequence shown here is derived from an EMBL/GenBank/DDBJ whole genome shotgun (WGS) entry which is preliminary data.</text>
</comment>
<evidence type="ECO:0000313" key="1">
    <source>
        <dbReference type="EMBL" id="CAI2377272.1"/>
    </source>
</evidence>
<evidence type="ECO:0000313" key="2">
    <source>
        <dbReference type="EMBL" id="CAI2377355.1"/>
    </source>
</evidence>
<accession>A0AAD1XR06</accession>
<reference evidence="2" key="1">
    <citation type="submission" date="2023-07" db="EMBL/GenBank/DDBJ databases">
        <authorList>
            <consortium name="AG Swart"/>
            <person name="Singh M."/>
            <person name="Singh A."/>
            <person name="Seah K."/>
            <person name="Emmerich C."/>
        </authorList>
    </citation>
    <scope>NUCLEOTIDE SEQUENCE</scope>
    <source>
        <strain evidence="2">DP1</strain>
    </source>
</reference>
<organism evidence="2 3">
    <name type="scientific">Euplotes crassus</name>
    <dbReference type="NCBI Taxonomy" id="5936"/>
    <lineage>
        <taxon>Eukaryota</taxon>
        <taxon>Sar</taxon>
        <taxon>Alveolata</taxon>
        <taxon>Ciliophora</taxon>
        <taxon>Intramacronucleata</taxon>
        <taxon>Spirotrichea</taxon>
        <taxon>Hypotrichia</taxon>
        <taxon>Euplotida</taxon>
        <taxon>Euplotidae</taxon>
        <taxon>Moneuplotes</taxon>
    </lineage>
</organism>
<proteinExistence type="predicted"/>